<evidence type="ECO:0000313" key="2">
    <source>
        <dbReference type="Proteomes" id="UP001516023"/>
    </source>
</evidence>
<evidence type="ECO:0000313" key="1">
    <source>
        <dbReference type="EMBL" id="KAL3782581.1"/>
    </source>
</evidence>
<proteinExistence type="predicted"/>
<accession>A0ABD3P586</accession>
<sequence>MEALIGSDGLLNSILQIGGSTVPARTRFIASTIATTTYSSLTFGLFSGLVGAITPFGPLVPFLSGCWMGYSLGLYSVWRSAKSLAVRCAERYPRLLAHTLELEFELMVPRDCVDFPPIKTAGSTPIYNAEEETSLYQWQSGREDFVNSSSHPFAQWICNGGIGRLSWAILAAQECQRTMYDIERDQIEKIVDANYRNAD</sequence>
<organism evidence="1 2">
    <name type="scientific">Cyclotella cryptica</name>
    <dbReference type="NCBI Taxonomy" id="29204"/>
    <lineage>
        <taxon>Eukaryota</taxon>
        <taxon>Sar</taxon>
        <taxon>Stramenopiles</taxon>
        <taxon>Ochrophyta</taxon>
        <taxon>Bacillariophyta</taxon>
        <taxon>Coscinodiscophyceae</taxon>
        <taxon>Thalassiosirophycidae</taxon>
        <taxon>Stephanodiscales</taxon>
        <taxon>Stephanodiscaceae</taxon>
        <taxon>Cyclotella</taxon>
    </lineage>
</organism>
<reference evidence="1 2" key="1">
    <citation type="journal article" date="2020" name="G3 (Bethesda)">
        <title>Improved Reference Genome for Cyclotella cryptica CCMP332, a Model for Cell Wall Morphogenesis, Salinity Adaptation, and Lipid Production in Diatoms (Bacillariophyta).</title>
        <authorList>
            <person name="Roberts W.R."/>
            <person name="Downey K.M."/>
            <person name="Ruck E.C."/>
            <person name="Traller J.C."/>
            <person name="Alverson A.J."/>
        </authorList>
    </citation>
    <scope>NUCLEOTIDE SEQUENCE [LARGE SCALE GENOMIC DNA]</scope>
    <source>
        <strain evidence="1 2">CCMP332</strain>
    </source>
</reference>
<dbReference type="EMBL" id="JABMIG020000282">
    <property type="protein sequence ID" value="KAL3782581.1"/>
    <property type="molecule type" value="Genomic_DNA"/>
</dbReference>
<protein>
    <submittedName>
        <fullName evidence="1">Uncharacterized protein</fullName>
    </submittedName>
</protein>
<name>A0ABD3P586_9STRA</name>
<gene>
    <name evidence="1" type="ORF">HJC23_005284</name>
</gene>
<dbReference type="AlphaFoldDB" id="A0ABD3P586"/>
<dbReference type="Proteomes" id="UP001516023">
    <property type="component" value="Unassembled WGS sequence"/>
</dbReference>
<comment type="caution">
    <text evidence="1">The sequence shown here is derived from an EMBL/GenBank/DDBJ whole genome shotgun (WGS) entry which is preliminary data.</text>
</comment>
<keyword evidence="2" id="KW-1185">Reference proteome</keyword>